<organism evidence="5 6">
    <name type="scientific">Enterococcus pallens ATCC BAA-351</name>
    <dbReference type="NCBI Taxonomy" id="1158607"/>
    <lineage>
        <taxon>Bacteria</taxon>
        <taxon>Bacillati</taxon>
        <taxon>Bacillota</taxon>
        <taxon>Bacilli</taxon>
        <taxon>Lactobacillales</taxon>
        <taxon>Enterococcaceae</taxon>
        <taxon>Enterococcus</taxon>
    </lineage>
</organism>
<evidence type="ECO:0000313" key="5">
    <source>
        <dbReference type="EMBL" id="EOH90309.1"/>
    </source>
</evidence>
<dbReference type="GO" id="GO:0008422">
    <property type="term" value="F:beta-glucosidase activity"/>
    <property type="evidence" value="ECO:0007669"/>
    <property type="project" value="TreeGrafter"/>
</dbReference>
<dbReference type="Pfam" id="PF00232">
    <property type="entry name" value="Glyco_hydro_1"/>
    <property type="match status" value="1"/>
</dbReference>
<keyword evidence="3" id="KW-0326">Glycosidase</keyword>
<reference evidence="5 6" key="1">
    <citation type="submission" date="2013-02" db="EMBL/GenBank/DDBJ databases">
        <title>The Genome Sequence of Enterococcus pallens BAA-351.</title>
        <authorList>
            <consortium name="The Broad Institute Genome Sequencing Platform"/>
            <consortium name="The Broad Institute Genome Sequencing Center for Infectious Disease"/>
            <person name="Earl A.M."/>
            <person name="Gilmore M.S."/>
            <person name="Lebreton F."/>
            <person name="Walker B."/>
            <person name="Young S.K."/>
            <person name="Zeng Q."/>
            <person name="Gargeya S."/>
            <person name="Fitzgerald M."/>
            <person name="Haas B."/>
            <person name="Abouelleil A."/>
            <person name="Alvarado L."/>
            <person name="Arachchi H.M."/>
            <person name="Berlin A.M."/>
            <person name="Chapman S.B."/>
            <person name="Dewar J."/>
            <person name="Goldberg J."/>
            <person name="Griggs A."/>
            <person name="Gujja S."/>
            <person name="Hansen M."/>
            <person name="Howarth C."/>
            <person name="Imamovic A."/>
            <person name="Larimer J."/>
            <person name="McCowan C."/>
            <person name="Murphy C."/>
            <person name="Neiman D."/>
            <person name="Pearson M."/>
            <person name="Priest M."/>
            <person name="Roberts A."/>
            <person name="Saif S."/>
            <person name="Shea T."/>
            <person name="Sisk P."/>
            <person name="Sykes S."/>
            <person name="Wortman J."/>
            <person name="Nusbaum C."/>
            <person name="Birren B."/>
        </authorList>
    </citation>
    <scope>NUCLEOTIDE SEQUENCE [LARGE SCALE GENOMIC DNA]</scope>
    <source>
        <strain evidence="5 6">ATCC BAA-351</strain>
    </source>
</reference>
<evidence type="ECO:0000256" key="2">
    <source>
        <dbReference type="ARBA" id="ARBA00022801"/>
    </source>
</evidence>
<dbReference type="AlphaFoldDB" id="R2SQ86"/>
<dbReference type="SUPFAM" id="SSF51445">
    <property type="entry name" value="(Trans)glycosidases"/>
    <property type="match status" value="1"/>
</dbReference>
<dbReference type="EMBL" id="AJAQ01000036">
    <property type="protein sequence ID" value="EOH90309.1"/>
    <property type="molecule type" value="Genomic_DNA"/>
</dbReference>
<evidence type="ECO:0000256" key="3">
    <source>
        <dbReference type="ARBA" id="ARBA00023295"/>
    </source>
</evidence>
<keyword evidence="6" id="KW-1185">Reference proteome</keyword>
<evidence type="ECO:0000313" key="6">
    <source>
        <dbReference type="Proteomes" id="UP000013782"/>
    </source>
</evidence>
<accession>R2SQ86</accession>
<dbReference type="GO" id="GO:0016052">
    <property type="term" value="P:carbohydrate catabolic process"/>
    <property type="evidence" value="ECO:0007669"/>
    <property type="project" value="TreeGrafter"/>
</dbReference>
<dbReference type="InterPro" id="IPR033132">
    <property type="entry name" value="GH_1_N_CS"/>
</dbReference>
<evidence type="ECO:0000256" key="1">
    <source>
        <dbReference type="ARBA" id="ARBA00010838"/>
    </source>
</evidence>
<dbReference type="PRINTS" id="PR00131">
    <property type="entry name" value="GLHYDRLASE1"/>
</dbReference>
<dbReference type="PROSITE" id="PS00653">
    <property type="entry name" value="GLYCOSYL_HYDROL_F1_2"/>
    <property type="match status" value="1"/>
</dbReference>
<dbReference type="STRING" id="160454.RV10_GL001016"/>
<proteinExistence type="inferred from homology"/>
<dbReference type="Gene3D" id="3.20.20.80">
    <property type="entry name" value="Glycosidases"/>
    <property type="match status" value="1"/>
</dbReference>
<dbReference type="eggNOG" id="COG2723">
    <property type="taxonomic scope" value="Bacteria"/>
</dbReference>
<dbReference type="HOGENOM" id="CLU_001859_0_1_9"/>
<comment type="similarity">
    <text evidence="1 4">Belongs to the glycosyl hydrolase 1 family.</text>
</comment>
<gene>
    <name evidence="5" type="ORF">UAU_04138</name>
</gene>
<dbReference type="RefSeq" id="WP_010759083.1">
    <property type="nucleotide sequence ID" value="NZ_ASWD01000005.1"/>
</dbReference>
<evidence type="ECO:0008006" key="7">
    <source>
        <dbReference type="Google" id="ProtNLM"/>
    </source>
</evidence>
<dbReference type="PANTHER" id="PTHR10353">
    <property type="entry name" value="GLYCOSYL HYDROLASE"/>
    <property type="match status" value="1"/>
</dbReference>
<evidence type="ECO:0000256" key="4">
    <source>
        <dbReference type="RuleBase" id="RU003690"/>
    </source>
</evidence>
<dbReference type="PATRIC" id="fig|1158607.3.peg.4119"/>
<dbReference type="InterPro" id="IPR001360">
    <property type="entry name" value="Glyco_hydro_1"/>
</dbReference>
<comment type="caution">
    <text evidence="5">The sequence shown here is derived from an EMBL/GenBank/DDBJ whole genome shotgun (WGS) entry which is preliminary data.</text>
</comment>
<dbReference type="FunFam" id="3.20.20.80:FF:000004">
    <property type="entry name" value="Beta-glucosidase 6-phospho-beta-glucosidase"/>
    <property type="match status" value="1"/>
</dbReference>
<dbReference type="Proteomes" id="UP000013782">
    <property type="component" value="Unassembled WGS sequence"/>
</dbReference>
<sequence>MRKFDDVFKNKAFLWGSATAAYQCEGAWDEDGKGLGEWDYFNHHSPLNINQEDGDTASDFYHFYKKDIDMMAEGKQNTYRFSIAWSRIIPNGYGQVNQAGIEFYNQVIDYCLEKDIEPNITLFHYDLPLEIAKEGGWLNVKITDYFNEYAKICFENFGDRVKLWATINEPRYYAYCTNVVGNYPPNRKLDFQSYFQYQYNLMLASAKAIRSFREMKIDGIIGIVHDNGNVEVDPATKEPENIFEVADFFYNRLILCPTLLGQLPSELDKMIQVFGFTLLRVENEAELFSYGKGDYLGLNLYNRQYVTDWQKGSSQVFHNNKGTGSNNKEGIRVENIFESSFDEQVRRNKWGREVNPRVMYTALKEIQDRYENPMIMITENGHGCYEKPDASGHVEDDERIEVFQQFLSYMQDAIDEGVNVTGYYHWSTMDLYSWINGYKKRYGLVRVDFDNQLERIPKKSYFWYRDYIINHLSQGEEKLAKSN</sequence>
<name>R2SQ86_9ENTE</name>
<dbReference type="GO" id="GO:0005829">
    <property type="term" value="C:cytosol"/>
    <property type="evidence" value="ECO:0007669"/>
    <property type="project" value="TreeGrafter"/>
</dbReference>
<protein>
    <recommendedName>
        <fullName evidence="7">Beta-glucosidase</fullName>
    </recommendedName>
</protein>
<dbReference type="OrthoDB" id="1688691at2"/>
<dbReference type="InterPro" id="IPR017853">
    <property type="entry name" value="GH"/>
</dbReference>
<dbReference type="PANTHER" id="PTHR10353:SF36">
    <property type="entry name" value="LP05116P"/>
    <property type="match status" value="1"/>
</dbReference>
<keyword evidence="2" id="KW-0378">Hydrolase</keyword>